<proteinExistence type="predicted"/>
<evidence type="ECO:0000313" key="3">
    <source>
        <dbReference type="Proteomes" id="UP000247569"/>
    </source>
</evidence>
<comment type="caution">
    <text evidence="2">The sequence shown here is derived from an EMBL/GenBank/DDBJ whole genome shotgun (WGS) entry which is preliminary data.</text>
</comment>
<accession>A0A318JSP3</accession>
<feature type="transmembrane region" description="Helical" evidence="1">
    <location>
        <begin position="72"/>
        <end position="93"/>
    </location>
</feature>
<keyword evidence="3" id="KW-1185">Reference proteome</keyword>
<name>A0A318JSP3_9NOCA</name>
<dbReference type="OrthoDB" id="4570449at2"/>
<dbReference type="AlphaFoldDB" id="A0A318JSP3"/>
<protein>
    <recommendedName>
        <fullName evidence="4">TrbC/VIRB2 family protein</fullName>
    </recommendedName>
</protein>
<evidence type="ECO:0000256" key="1">
    <source>
        <dbReference type="SAM" id="Phobius"/>
    </source>
</evidence>
<dbReference type="EMBL" id="QJKF01000026">
    <property type="protein sequence ID" value="PXX53894.1"/>
    <property type="molecule type" value="Genomic_DNA"/>
</dbReference>
<evidence type="ECO:0008006" key="4">
    <source>
        <dbReference type="Google" id="ProtNLM"/>
    </source>
</evidence>
<organism evidence="2 3">
    <name type="scientific">Nocardia tenerifensis</name>
    <dbReference type="NCBI Taxonomy" id="228006"/>
    <lineage>
        <taxon>Bacteria</taxon>
        <taxon>Bacillati</taxon>
        <taxon>Actinomycetota</taxon>
        <taxon>Actinomycetes</taxon>
        <taxon>Mycobacteriales</taxon>
        <taxon>Nocardiaceae</taxon>
        <taxon>Nocardia</taxon>
    </lineage>
</organism>
<gene>
    <name evidence="2" type="ORF">DFR70_12615</name>
</gene>
<keyword evidence="1" id="KW-0812">Transmembrane</keyword>
<dbReference type="RefSeq" id="WP_040742038.1">
    <property type="nucleotide sequence ID" value="NZ_QJKF01000026.1"/>
</dbReference>
<keyword evidence="1" id="KW-0472">Membrane</keyword>
<sequence length="97" mass="9994">MSTLLMAADWLAQGQVPNPPAKPLPGQLGSRLDDVLGYGKTLCLFLAMGSVLAVAAMLFVGLRGRSDTAKNALTHLPYALLGVVITGGGAAIIEAFQ</sequence>
<dbReference type="Proteomes" id="UP000247569">
    <property type="component" value="Unassembled WGS sequence"/>
</dbReference>
<evidence type="ECO:0000313" key="2">
    <source>
        <dbReference type="EMBL" id="PXX53894.1"/>
    </source>
</evidence>
<keyword evidence="1" id="KW-1133">Transmembrane helix</keyword>
<feature type="transmembrane region" description="Helical" evidence="1">
    <location>
        <begin position="38"/>
        <end position="60"/>
    </location>
</feature>
<reference evidence="2 3" key="1">
    <citation type="submission" date="2018-05" db="EMBL/GenBank/DDBJ databases">
        <title>Genomic Encyclopedia of Type Strains, Phase IV (KMG-IV): sequencing the most valuable type-strain genomes for metagenomic binning, comparative biology and taxonomic classification.</title>
        <authorList>
            <person name="Goeker M."/>
        </authorList>
    </citation>
    <scope>NUCLEOTIDE SEQUENCE [LARGE SCALE GENOMIC DNA]</scope>
    <source>
        <strain evidence="2 3">DSM 44704</strain>
    </source>
</reference>